<keyword evidence="1" id="KW-0175">Coiled coil</keyword>
<dbReference type="EMBL" id="CAXIXY010000004">
    <property type="protein sequence ID" value="CAL2084675.1"/>
    <property type="molecule type" value="Genomic_DNA"/>
</dbReference>
<sequence>MPFLNDQEYEDLQQEIKNLNSKNEDLTSELSEKEEEIGDVKSTARNRNILLSFLSGVSIAAAVYFFQNQSPSSVNIDEIKRAEATRVLDSIGDITANSDYSDSESDDYDSSEDGSTGLESGISKIKNNIKNEVVYSVQIGAFSEKRYPLLSKTIAGTLSNEEYLRYSIGLFSTLKEAQNFRRQLLKIGFGDAFVASYVNGKRKEIHKPY</sequence>
<name>A0ABM9NZN4_9FLAO</name>
<gene>
    <name evidence="3" type="ORF">T190607A01A_20344</name>
</gene>
<evidence type="ECO:0000313" key="4">
    <source>
        <dbReference type="Proteomes" id="UP001497416"/>
    </source>
</evidence>
<protein>
    <recommendedName>
        <fullName evidence="5">SPOR domain-containing protein</fullName>
    </recommendedName>
</protein>
<feature type="compositionally biased region" description="Acidic residues" evidence="2">
    <location>
        <begin position="101"/>
        <end position="112"/>
    </location>
</feature>
<proteinExistence type="predicted"/>
<evidence type="ECO:0000313" key="3">
    <source>
        <dbReference type="EMBL" id="CAL2084675.1"/>
    </source>
</evidence>
<dbReference type="RefSeq" id="WP_348711804.1">
    <property type="nucleotide sequence ID" value="NZ_CAXIXW010000016.1"/>
</dbReference>
<evidence type="ECO:0000256" key="2">
    <source>
        <dbReference type="SAM" id="MobiDB-lite"/>
    </source>
</evidence>
<feature type="coiled-coil region" evidence="1">
    <location>
        <begin position="9"/>
        <end position="43"/>
    </location>
</feature>
<evidence type="ECO:0008006" key="5">
    <source>
        <dbReference type="Google" id="ProtNLM"/>
    </source>
</evidence>
<dbReference type="Proteomes" id="UP001497416">
    <property type="component" value="Unassembled WGS sequence"/>
</dbReference>
<reference evidence="3 4" key="1">
    <citation type="submission" date="2024-05" db="EMBL/GenBank/DDBJ databases">
        <authorList>
            <person name="Duchaud E."/>
        </authorList>
    </citation>
    <scope>NUCLEOTIDE SEQUENCE [LARGE SCALE GENOMIC DNA]</scope>
    <source>
        <strain evidence="3">Ena-SAMPLE-TAB-13-05-2024-13:56:06:370-140302</strain>
    </source>
</reference>
<keyword evidence="4" id="KW-1185">Reference proteome</keyword>
<accession>A0ABM9NZN4</accession>
<organism evidence="3 4">
    <name type="scientific">Tenacibaculum platacis</name>
    <dbReference type="NCBI Taxonomy" id="3137852"/>
    <lineage>
        <taxon>Bacteria</taxon>
        <taxon>Pseudomonadati</taxon>
        <taxon>Bacteroidota</taxon>
        <taxon>Flavobacteriia</taxon>
        <taxon>Flavobacteriales</taxon>
        <taxon>Flavobacteriaceae</taxon>
        <taxon>Tenacibaculum</taxon>
    </lineage>
</organism>
<comment type="caution">
    <text evidence="3">The sequence shown here is derived from an EMBL/GenBank/DDBJ whole genome shotgun (WGS) entry which is preliminary data.</text>
</comment>
<feature type="region of interest" description="Disordered" evidence="2">
    <location>
        <begin position="98"/>
        <end position="117"/>
    </location>
</feature>
<evidence type="ECO:0000256" key="1">
    <source>
        <dbReference type="SAM" id="Coils"/>
    </source>
</evidence>